<keyword evidence="1" id="KW-0472">Membrane</keyword>
<dbReference type="AlphaFoldDB" id="H5TFF5"/>
<sequence>MSETRQNEHIKSNNETQPLLTQPEIDANLTRTHAQEWSRVSPLAILYFFTKTVYGLVSGVLIYTLPAFAAGYSTIKENPVYLALGLIAFFTLILINSIAKYWFYLYKFTDERVEIKQGVFKKSHLDLPFKKIQNVKVIQPFYYRFNQYSFIELDTAGSAQQEAKIVALPLRLAESFKQMILQIKTNEPANTLNKESGCVEVHQDKETLLNERSLMDLVIHGISNNRVWIFLGFLAPFYNAIGENIGLALESVGIDLMAYLDYESLSVGLFILHVLSLVMLVMLVVVSFSVIGSIFVFYKYKLSRLGDRYIRRSGLLTKHEVSMRLSRIQVAVQQQDWLDLVIQRTNLRFEQNMNMPVGGGQAGNINNASKLIVPSVTITESAALIQDAFNVKRFDSIVFTRISKRLIIRILAFPIMPILVLVNAVVLQSGETTILGWGILSMFNTLLVGLVYLRWWRWGYHFEKGFIYIRKGLIGVNYYVFPVGKTQQVVYQQSVFMRPHNLADINYVLASGFHKVPLIPEYLAREQANRALLIVARDKPVWM</sequence>
<feature type="domain" description="YdbS-like PH" evidence="2">
    <location>
        <begin position="455"/>
        <end position="526"/>
    </location>
</feature>
<dbReference type="PANTHER" id="PTHR34473">
    <property type="entry name" value="UPF0699 TRANSMEMBRANE PROTEIN YDBS"/>
    <property type="match status" value="1"/>
</dbReference>
<comment type="caution">
    <text evidence="3">The sequence shown here is derived from an EMBL/GenBank/DDBJ whole genome shotgun (WGS) entry which is preliminary data.</text>
</comment>
<evidence type="ECO:0000313" key="4">
    <source>
        <dbReference type="Proteomes" id="UP000053586"/>
    </source>
</evidence>
<feature type="transmembrane region" description="Helical" evidence="1">
    <location>
        <begin position="434"/>
        <end position="453"/>
    </location>
</feature>
<feature type="transmembrane region" description="Helical" evidence="1">
    <location>
        <begin position="269"/>
        <end position="298"/>
    </location>
</feature>
<evidence type="ECO:0000313" key="3">
    <source>
        <dbReference type="EMBL" id="GAB57032.1"/>
    </source>
</evidence>
<proteinExistence type="predicted"/>
<feature type="transmembrane region" description="Helical" evidence="1">
    <location>
        <begin position="53"/>
        <end position="75"/>
    </location>
</feature>
<protein>
    <recommendedName>
        <fullName evidence="2">YdbS-like PH domain-containing protein</fullName>
    </recommendedName>
</protein>
<keyword evidence="1" id="KW-1133">Transmembrane helix</keyword>
<gene>
    <name evidence="3" type="ORF">GPUN_2919</name>
</gene>
<feature type="transmembrane region" description="Helical" evidence="1">
    <location>
        <begin position="406"/>
        <end position="428"/>
    </location>
</feature>
<dbReference type="Pfam" id="PF03703">
    <property type="entry name" value="bPH_2"/>
    <property type="match status" value="2"/>
</dbReference>
<dbReference type="OrthoDB" id="155986at2"/>
<feature type="domain" description="YdbS-like PH" evidence="2">
    <location>
        <begin position="102"/>
        <end position="178"/>
    </location>
</feature>
<dbReference type="EMBL" id="BAET01000035">
    <property type="protein sequence ID" value="GAB57032.1"/>
    <property type="molecule type" value="Genomic_DNA"/>
</dbReference>
<dbReference type="Proteomes" id="UP000053586">
    <property type="component" value="Unassembled WGS sequence"/>
</dbReference>
<evidence type="ECO:0000259" key="2">
    <source>
        <dbReference type="Pfam" id="PF03703"/>
    </source>
</evidence>
<dbReference type="RefSeq" id="WP_006007821.1">
    <property type="nucleotide sequence ID" value="NZ_BAET01000035.1"/>
</dbReference>
<feature type="transmembrane region" description="Helical" evidence="1">
    <location>
        <begin position="227"/>
        <end position="249"/>
    </location>
</feature>
<dbReference type="eggNOG" id="COG3428">
    <property type="taxonomic scope" value="Bacteria"/>
</dbReference>
<keyword evidence="1" id="KW-0812">Transmembrane</keyword>
<accession>H5TFF5</accession>
<dbReference type="PANTHER" id="PTHR34473:SF2">
    <property type="entry name" value="UPF0699 TRANSMEMBRANE PROTEIN YDBT"/>
    <property type="match status" value="1"/>
</dbReference>
<reference evidence="3 4" key="1">
    <citation type="journal article" date="2012" name="J. Bacteriol.">
        <title>Genome sequence of proteorhodopsin-containing sea ice bacterium Glaciecola punicea ACAM 611T.</title>
        <authorList>
            <person name="Qin Q.-L."/>
            <person name="Xie B.-B."/>
            <person name="Shu Y.-L."/>
            <person name="Rong J.-C."/>
            <person name="Zhao D.-L."/>
            <person name="Zhang X.-Y."/>
            <person name="Chen X.-L."/>
            <person name="Zhou B.-C."/>
            <person name="Zhanga Y.-Z."/>
        </authorList>
    </citation>
    <scope>NUCLEOTIDE SEQUENCE [LARGE SCALE GENOMIC DNA]</scope>
    <source>
        <strain evidence="3 4">ACAM 611</strain>
    </source>
</reference>
<feature type="transmembrane region" description="Helical" evidence="1">
    <location>
        <begin position="81"/>
        <end position="103"/>
    </location>
</feature>
<reference evidence="3 4" key="2">
    <citation type="journal article" date="2017" name="Antonie Van Leeuwenhoek">
        <title>Rhizobium rhizosphaerae sp. nov., a novel species isolated from rice rhizosphere.</title>
        <authorList>
            <person name="Zhao J.J."/>
            <person name="Zhang J."/>
            <person name="Zhang R.J."/>
            <person name="Zhang C.W."/>
            <person name="Yin H.Q."/>
            <person name="Zhang X.X."/>
        </authorList>
    </citation>
    <scope>NUCLEOTIDE SEQUENCE [LARGE SCALE GENOMIC DNA]</scope>
    <source>
        <strain evidence="3 4">ACAM 611</strain>
    </source>
</reference>
<evidence type="ECO:0000256" key="1">
    <source>
        <dbReference type="SAM" id="Phobius"/>
    </source>
</evidence>
<organism evidence="3 4">
    <name type="scientific">Glaciecola punicea ACAM 611</name>
    <dbReference type="NCBI Taxonomy" id="1121923"/>
    <lineage>
        <taxon>Bacteria</taxon>
        <taxon>Pseudomonadati</taxon>
        <taxon>Pseudomonadota</taxon>
        <taxon>Gammaproteobacteria</taxon>
        <taxon>Alteromonadales</taxon>
        <taxon>Alteromonadaceae</taxon>
        <taxon>Glaciecola</taxon>
    </lineage>
</organism>
<keyword evidence="4" id="KW-1185">Reference proteome</keyword>
<name>H5TFF5_9ALTE</name>
<dbReference type="STRING" id="56804.BAE46_11915"/>
<dbReference type="InterPro" id="IPR005182">
    <property type="entry name" value="YdbS-like_PH"/>
</dbReference>